<keyword evidence="6 13" id="KW-0812">Transmembrane</keyword>
<keyword evidence="8 13" id="KW-1133">Transmembrane helix</keyword>
<gene>
    <name evidence="13 17" type="primary">yidC</name>
    <name evidence="16" type="ORF">Lcin_1047</name>
    <name evidence="17" type="ORF">NCTC12438_03489</name>
</gene>
<evidence type="ECO:0000256" key="12">
    <source>
        <dbReference type="ARBA" id="ARBA00033342"/>
    </source>
</evidence>
<dbReference type="PRINTS" id="PR00701">
    <property type="entry name" value="60KDINNERMP"/>
</dbReference>
<keyword evidence="5 13" id="KW-1003">Cell membrane</keyword>
<evidence type="ECO:0000256" key="11">
    <source>
        <dbReference type="ARBA" id="ARBA00033245"/>
    </source>
</evidence>
<comment type="similarity">
    <text evidence="2 13">Belongs to the OXA1/ALB3/YidC family. Type 1 subfamily.</text>
</comment>
<comment type="caution">
    <text evidence="13">Lacks conserved residue(s) required for the propagation of feature annotation.</text>
</comment>
<dbReference type="GO" id="GO:0015031">
    <property type="term" value="P:protein transport"/>
    <property type="evidence" value="ECO:0007669"/>
    <property type="project" value="UniProtKB-KW"/>
</dbReference>
<comment type="function">
    <text evidence="13">Required for the insertion and/or proper folding and/or complex formation of integral membrane proteins into the membrane. Involved in integration of membrane proteins that insert both dependently and independently of the Sec translocase complex, as well as at least some lipoproteins. Aids folding of multispanning membrane proteins.</text>
</comment>
<dbReference type="PANTHER" id="PTHR12428:SF65">
    <property type="entry name" value="CYTOCHROME C OXIDASE ASSEMBLY PROTEIN COX18, MITOCHONDRIAL"/>
    <property type="match status" value="1"/>
</dbReference>
<evidence type="ECO:0000256" key="4">
    <source>
        <dbReference type="ARBA" id="ARBA00022448"/>
    </source>
</evidence>
<dbReference type="GO" id="GO:0005886">
    <property type="term" value="C:plasma membrane"/>
    <property type="evidence" value="ECO:0007669"/>
    <property type="project" value="UniProtKB-SubCell"/>
</dbReference>
<dbReference type="OrthoDB" id="9780552at2"/>
<evidence type="ECO:0000313" key="19">
    <source>
        <dbReference type="Proteomes" id="UP000255316"/>
    </source>
</evidence>
<dbReference type="InterPro" id="IPR028055">
    <property type="entry name" value="YidC/Oxa/ALB_C"/>
</dbReference>
<evidence type="ECO:0000256" key="8">
    <source>
        <dbReference type="ARBA" id="ARBA00022989"/>
    </source>
</evidence>
<protein>
    <recommendedName>
        <fullName evidence="3 13">Membrane protein insertase YidC</fullName>
    </recommendedName>
    <alternativeName>
        <fullName evidence="12 13">Foldase YidC</fullName>
    </alternativeName>
    <alternativeName>
        <fullName evidence="11 13">Membrane integrase YidC</fullName>
    </alternativeName>
    <alternativeName>
        <fullName evidence="13">Membrane protein YidC</fullName>
    </alternativeName>
</protein>
<feature type="domain" description="Membrane insertase YidC N-terminal" evidence="15">
    <location>
        <begin position="75"/>
        <end position="350"/>
    </location>
</feature>
<dbReference type="Pfam" id="PF02096">
    <property type="entry name" value="60KD_IMP"/>
    <property type="match status" value="1"/>
</dbReference>
<dbReference type="AlphaFoldDB" id="A0A378IQT0"/>
<reference evidence="16 18" key="1">
    <citation type="submission" date="2015-11" db="EMBL/GenBank/DDBJ databases">
        <title>Genomic analysis of 38 Legionella species identifies large and diverse effector repertoires.</title>
        <authorList>
            <person name="Burstein D."/>
            <person name="Amaro F."/>
            <person name="Zusman T."/>
            <person name="Lifshitz Z."/>
            <person name="Cohen O."/>
            <person name="Gilbert J.A."/>
            <person name="Pupko T."/>
            <person name="Shuman H.A."/>
            <person name="Segal G."/>
        </authorList>
    </citation>
    <scope>NUCLEOTIDE SEQUENCE [LARGE SCALE GENOMIC DNA]</scope>
    <source>
        <strain evidence="16 18">CDC#72-OH-14</strain>
    </source>
</reference>
<dbReference type="Gene3D" id="2.70.98.90">
    <property type="match status" value="1"/>
</dbReference>
<dbReference type="GO" id="GO:0051205">
    <property type="term" value="P:protein insertion into membrane"/>
    <property type="evidence" value="ECO:0007669"/>
    <property type="project" value="TreeGrafter"/>
</dbReference>
<feature type="domain" description="Membrane insertase YidC/Oxa/ALB C-terminal" evidence="14">
    <location>
        <begin position="362"/>
        <end position="540"/>
    </location>
</feature>
<comment type="subunit">
    <text evidence="13">Interacts with the Sec translocase complex via SecD. Specifically interacts with transmembrane segments of nascent integral membrane proteins during membrane integration.</text>
</comment>
<dbReference type="CDD" id="cd19961">
    <property type="entry name" value="EcYidC-like_peri"/>
    <property type="match status" value="1"/>
</dbReference>
<dbReference type="NCBIfam" id="NF002352">
    <property type="entry name" value="PRK01318.1-3"/>
    <property type="match status" value="1"/>
</dbReference>
<keyword evidence="7 13" id="KW-0653">Protein transport</keyword>
<dbReference type="InterPro" id="IPR019998">
    <property type="entry name" value="Membr_insert_YidC"/>
</dbReference>
<sequence>MDIRRVILYMALALVSLSLWNAWQIDYPTKPAQTESAINKEQNGEPLLPQMAPSNAVTTSITPTTEVKTNNASIIHVKTDVLNVAIDLQQGDIVSSQLLAYPQSIEEKNKPFLLLQNQSSERYIASSNLFVASGQNVQALNFNFTSPQQQYELDPNQKQLVVTLNGKNEDGLDVKKEFMFTKGSYLIDVDYKIANQGNHEWVGYMNTQLIRSSPKEDKSSVFHVGSYTGASYSEPGKHRYQKVSFSDMNKGNLDVDSKGGWVAMQQHYFLSAWIPNANSTNKFYTRSVNNDYTIGAVSQPITLQPNQEKTIGSKLYVGPEITSVLKSIAPSLDLTVDYGILWFLSSLLFSLMKVINNVVGNWGWSIVLVTVLIKLAFYRLSAASYKSMAGMRKLQPKLQALRERYGDDKAKISQATMELYKQEKVNPLGGCLPIVIQIPVFIALYWVLLESVELRQAPFILWIKDLSDADPYHVLPLIMGATMLIQQKLNPAPPDPMQAKVMMFLPVLFTGLFWGFPAGLVLYWIVNNTLSILQQWYITRKFSDEKPVKKLAVVK</sequence>
<dbReference type="Pfam" id="PF14849">
    <property type="entry name" value="YidC_periplas"/>
    <property type="match status" value="1"/>
</dbReference>
<accession>A0A378IQT0</accession>
<dbReference type="Proteomes" id="UP000054854">
    <property type="component" value="Unassembled WGS sequence"/>
</dbReference>
<comment type="subcellular location">
    <subcellularLocation>
        <location evidence="1">Cell inner membrane</location>
        <topology evidence="1">Multi-pass membrane protein</topology>
    </subcellularLocation>
    <subcellularLocation>
        <location evidence="13">Cell membrane</location>
        <topology evidence="13">Multi-pass membrane protein</topology>
    </subcellularLocation>
</comment>
<reference evidence="17 19" key="2">
    <citation type="submission" date="2018-06" db="EMBL/GenBank/DDBJ databases">
        <authorList>
            <consortium name="Pathogen Informatics"/>
            <person name="Doyle S."/>
        </authorList>
    </citation>
    <scope>NUCLEOTIDE SEQUENCE [LARGE SCALE GENOMIC DNA]</scope>
    <source>
        <strain evidence="17 19">NCTC12438</strain>
    </source>
</reference>
<dbReference type="PANTHER" id="PTHR12428">
    <property type="entry name" value="OXA1"/>
    <property type="match status" value="1"/>
</dbReference>
<dbReference type="EMBL" id="LNXX01000007">
    <property type="protein sequence ID" value="KTC92268.1"/>
    <property type="molecule type" value="Genomic_DNA"/>
</dbReference>
<dbReference type="InterPro" id="IPR047196">
    <property type="entry name" value="YidC_ALB_C"/>
</dbReference>
<dbReference type="NCBIfam" id="NF002353">
    <property type="entry name" value="PRK01318.1-4"/>
    <property type="match status" value="1"/>
</dbReference>
<keyword evidence="10 13" id="KW-0143">Chaperone</keyword>
<name>A0A378IQT0_9GAMM</name>
<evidence type="ECO:0000256" key="7">
    <source>
        <dbReference type="ARBA" id="ARBA00022927"/>
    </source>
</evidence>
<evidence type="ECO:0000256" key="3">
    <source>
        <dbReference type="ARBA" id="ARBA00015325"/>
    </source>
</evidence>
<dbReference type="NCBIfam" id="TIGR03592">
    <property type="entry name" value="yidC_oxa1_cterm"/>
    <property type="match status" value="1"/>
</dbReference>
<dbReference type="HAMAP" id="MF_01810">
    <property type="entry name" value="YidC_type1"/>
    <property type="match status" value="1"/>
</dbReference>
<dbReference type="CDD" id="cd20070">
    <property type="entry name" value="5TM_YidC_Alb3"/>
    <property type="match status" value="1"/>
</dbReference>
<dbReference type="Proteomes" id="UP000255316">
    <property type="component" value="Unassembled WGS sequence"/>
</dbReference>
<evidence type="ECO:0000256" key="10">
    <source>
        <dbReference type="ARBA" id="ARBA00023186"/>
    </source>
</evidence>
<dbReference type="GO" id="GO:0032977">
    <property type="term" value="F:membrane insertase activity"/>
    <property type="evidence" value="ECO:0007669"/>
    <property type="project" value="InterPro"/>
</dbReference>
<keyword evidence="9 13" id="KW-0472">Membrane</keyword>
<feature type="transmembrane region" description="Helical" evidence="13">
    <location>
        <begin position="362"/>
        <end position="382"/>
    </location>
</feature>
<evidence type="ECO:0000256" key="9">
    <source>
        <dbReference type="ARBA" id="ARBA00023136"/>
    </source>
</evidence>
<evidence type="ECO:0000256" key="13">
    <source>
        <dbReference type="HAMAP-Rule" id="MF_01810"/>
    </source>
</evidence>
<organism evidence="17 19">
    <name type="scientific">Legionella cincinnatiensis</name>
    <dbReference type="NCBI Taxonomy" id="28085"/>
    <lineage>
        <taxon>Bacteria</taxon>
        <taxon>Pseudomonadati</taxon>
        <taxon>Pseudomonadota</taxon>
        <taxon>Gammaproteobacteria</taxon>
        <taxon>Legionellales</taxon>
        <taxon>Legionellaceae</taxon>
        <taxon>Legionella</taxon>
    </lineage>
</organism>
<dbReference type="RefSeq" id="WP_058464233.1">
    <property type="nucleotide sequence ID" value="NZ_CAAAHQ010000006.1"/>
</dbReference>
<dbReference type="InterPro" id="IPR001708">
    <property type="entry name" value="YidC/ALB3/OXA1/COX18"/>
</dbReference>
<evidence type="ECO:0000313" key="18">
    <source>
        <dbReference type="Proteomes" id="UP000054854"/>
    </source>
</evidence>
<feature type="transmembrane region" description="Helical" evidence="13">
    <location>
        <begin position="427"/>
        <end position="448"/>
    </location>
</feature>
<evidence type="ECO:0000256" key="6">
    <source>
        <dbReference type="ARBA" id="ARBA00022692"/>
    </source>
</evidence>
<dbReference type="PRINTS" id="PR01900">
    <property type="entry name" value="YIDCPROTEIN"/>
</dbReference>
<proteinExistence type="inferred from homology"/>
<feature type="transmembrane region" description="Helical" evidence="13">
    <location>
        <begin position="501"/>
        <end position="526"/>
    </location>
</feature>
<dbReference type="NCBIfam" id="TIGR03593">
    <property type="entry name" value="yidC_nterm"/>
    <property type="match status" value="1"/>
</dbReference>
<dbReference type="EMBL" id="UGNX01000001">
    <property type="protein sequence ID" value="STX36851.1"/>
    <property type="molecule type" value="Genomic_DNA"/>
</dbReference>
<evidence type="ECO:0000256" key="5">
    <source>
        <dbReference type="ARBA" id="ARBA00022475"/>
    </source>
</evidence>
<keyword evidence="4 13" id="KW-0813">Transport</keyword>
<evidence type="ECO:0000259" key="15">
    <source>
        <dbReference type="Pfam" id="PF14849"/>
    </source>
</evidence>
<dbReference type="InterPro" id="IPR028053">
    <property type="entry name" value="Membr_insert_YidC_N"/>
</dbReference>
<evidence type="ECO:0000259" key="14">
    <source>
        <dbReference type="Pfam" id="PF02096"/>
    </source>
</evidence>
<evidence type="ECO:0000313" key="16">
    <source>
        <dbReference type="EMBL" id="KTC92268.1"/>
    </source>
</evidence>
<evidence type="ECO:0000256" key="2">
    <source>
        <dbReference type="ARBA" id="ARBA00010527"/>
    </source>
</evidence>
<dbReference type="InterPro" id="IPR038221">
    <property type="entry name" value="YidC_periplasmic_sf"/>
</dbReference>
<dbReference type="STRING" id="28085.Lcin_1047"/>
<evidence type="ECO:0000313" key="17">
    <source>
        <dbReference type="EMBL" id="STX36851.1"/>
    </source>
</evidence>
<evidence type="ECO:0000256" key="1">
    <source>
        <dbReference type="ARBA" id="ARBA00004429"/>
    </source>
</evidence>
<keyword evidence="18" id="KW-1185">Reference proteome</keyword>